<evidence type="ECO:0000313" key="1">
    <source>
        <dbReference type="EMBL" id="CUH49200.1"/>
    </source>
</evidence>
<accession>A0A0P1EG69</accession>
<proteinExistence type="predicted"/>
<gene>
    <name evidence="1" type="ORF">RUA4292_03395</name>
</gene>
<dbReference type="AlphaFoldDB" id="A0A0P1EG69"/>
<protein>
    <submittedName>
        <fullName evidence="1">Uncharacterized protein</fullName>
    </submittedName>
</protein>
<evidence type="ECO:0000313" key="2">
    <source>
        <dbReference type="Proteomes" id="UP000050783"/>
    </source>
</evidence>
<dbReference type="Proteomes" id="UP000050783">
    <property type="component" value="Unassembled WGS sequence"/>
</dbReference>
<dbReference type="EMBL" id="CYPU01000066">
    <property type="protein sequence ID" value="CUH49200.1"/>
    <property type="molecule type" value="Genomic_DNA"/>
</dbReference>
<reference evidence="1 2" key="1">
    <citation type="submission" date="2015-09" db="EMBL/GenBank/DDBJ databases">
        <authorList>
            <consortium name="Swine Surveillance"/>
        </authorList>
    </citation>
    <scope>NUCLEOTIDE SEQUENCE [LARGE SCALE GENOMIC DNA]</scope>
    <source>
        <strain evidence="1 2">CECT 4292</strain>
    </source>
</reference>
<name>A0A0P1EG69_9RHOB</name>
<organism evidence="1 2">
    <name type="scientific">Ruegeria atlantica</name>
    <dbReference type="NCBI Taxonomy" id="81569"/>
    <lineage>
        <taxon>Bacteria</taxon>
        <taxon>Pseudomonadati</taxon>
        <taxon>Pseudomonadota</taxon>
        <taxon>Alphaproteobacteria</taxon>
        <taxon>Rhodobacterales</taxon>
        <taxon>Roseobacteraceae</taxon>
        <taxon>Ruegeria</taxon>
    </lineage>
</organism>
<sequence length="53" mass="5790">MNVLRRSVETAAVCGPLEQKMRMAAKSVEPTSEPDAVNVSYADKAAASYNKFR</sequence>